<evidence type="ECO:0000256" key="6">
    <source>
        <dbReference type="ARBA" id="ARBA00022989"/>
    </source>
</evidence>
<dbReference type="Pfam" id="PF01040">
    <property type="entry name" value="UbiA"/>
    <property type="match status" value="1"/>
</dbReference>
<evidence type="ECO:0000256" key="4">
    <source>
        <dbReference type="ARBA" id="ARBA00022679"/>
    </source>
</evidence>
<dbReference type="AlphaFoldDB" id="A0A498IRI6"/>
<dbReference type="InterPro" id="IPR039653">
    <property type="entry name" value="Prenyltransferase"/>
</dbReference>
<comment type="caution">
    <text evidence="11">The sequence shown here is derived from an EMBL/GenBank/DDBJ whole genome shotgun (WGS) entry which is preliminary data.</text>
</comment>
<evidence type="ECO:0000313" key="11">
    <source>
        <dbReference type="EMBL" id="RXH84512.1"/>
    </source>
</evidence>
<feature type="transmembrane region" description="Helical" evidence="9">
    <location>
        <begin position="321"/>
        <end position="340"/>
    </location>
</feature>
<keyword evidence="9" id="KW-0831">Ubiquinone biosynthesis</keyword>
<feature type="transmembrane region" description="Helical" evidence="9">
    <location>
        <begin position="220"/>
        <end position="238"/>
    </location>
</feature>
<evidence type="ECO:0000256" key="1">
    <source>
        <dbReference type="ARBA" id="ARBA00001946"/>
    </source>
</evidence>
<gene>
    <name evidence="11" type="ORF">DVH24_032796</name>
</gene>
<accession>A0A498IRI6</accession>
<keyword evidence="7 9" id="KW-0472">Membrane</keyword>
<dbReference type="HAMAP" id="MF_01635">
    <property type="entry name" value="UbiA"/>
    <property type="match status" value="1"/>
</dbReference>
<dbReference type="GO" id="GO:0102930">
    <property type="term" value="F:4-hydroxybenzoate geranyltransferase activity"/>
    <property type="evidence" value="ECO:0007669"/>
    <property type="project" value="UniProtKB-EC"/>
</dbReference>
<dbReference type="Gene3D" id="1.20.120.1780">
    <property type="entry name" value="UbiA prenyltransferase"/>
    <property type="match status" value="1"/>
</dbReference>
<feature type="transmembrane region" description="Helical" evidence="9">
    <location>
        <begin position="273"/>
        <end position="294"/>
    </location>
</feature>
<dbReference type="PANTHER" id="PTHR11048">
    <property type="entry name" value="PRENYLTRANSFERASES"/>
    <property type="match status" value="1"/>
</dbReference>
<comment type="pathway">
    <text evidence="9">Cofactor biosynthesis; ubiquinone biosynthesis.</text>
</comment>
<dbReference type="CDD" id="cd13959">
    <property type="entry name" value="PT_UbiA_COQ2"/>
    <property type="match status" value="1"/>
</dbReference>
<dbReference type="InterPro" id="IPR006370">
    <property type="entry name" value="HB_polyprenyltransferase-like"/>
</dbReference>
<feature type="transmembrane region" description="Helical" evidence="9">
    <location>
        <begin position="250"/>
        <end position="267"/>
    </location>
</feature>
<dbReference type="PROSITE" id="PS00943">
    <property type="entry name" value="UBIA"/>
    <property type="match status" value="1"/>
</dbReference>
<comment type="subcellular location">
    <subcellularLocation>
        <location evidence="2">Membrane</location>
        <topology evidence="2">Multi-pass membrane protein</topology>
    </subcellularLocation>
    <subcellularLocation>
        <location evidence="9">Mitochondrion inner membrane</location>
        <topology evidence="9">Multi-pass membrane protein</topology>
        <orientation evidence="9">Matrix side</orientation>
    </subcellularLocation>
</comment>
<evidence type="ECO:0000256" key="8">
    <source>
        <dbReference type="ARBA" id="ARBA00050283"/>
    </source>
</evidence>
<dbReference type="Proteomes" id="UP000290289">
    <property type="component" value="Chromosome 11"/>
</dbReference>
<dbReference type="EC" id="2.5.1.39" evidence="9"/>
<dbReference type="InterPro" id="IPR000537">
    <property type="entry name" value="UbiA_prenyltransferase"/>
</dbReference>
<comment type="catalytic activity">
    <reaction evidence="9">
        <text>an all-trans-polyprenyl diphosphate + 4-hydroxybenzoate = a 4-hydroxy-3-(all-trans-polyprenyl)benzoate + diphosphate</text>
        <dbReference type="Rhea" id="RHEA:44504"/>
        <dbReference type="Rhea" id="RHEA-COMP:9514"/>
        <dbReference type="Rhea" id="RHEA-COMP:9564"/>
        <dbReference type="ChEBI" id="CHEBI:17879"/>
        <dbReference type="ChEBI" id="CHEBI:33019"/>
        <dbReference type="ChEBI" id="CHEBI:58914"/>
        <dbReference type="ChEBI" id="CHEBI:78396"/>
        <dbReference type="EC" id="2.5.1.39"/>
    </reaction>
</comment>
<keyword evidence="4 9" id="KW-0808">Transferase</keyword>
<comment type="function">
    <text evidence="9">Catalyzes the prenylation of para-hydroxybenzoate (PHB) with an all-trans polyprenyl group. Mediates the second step in the final reaction sequence of coenzyme Q (CoQ) biosynthesis, which is the condensation of the polyisoprenoid side chain with PHB, generating the first membrane-bound Q intermediate.</text>
</comment>
<evidence type="ECO:0000256" key="10">
    <source>
        <dbReference type="SAM" id="MobiDB-lite"/>
    </source>
</evidence>
<dbReference type="PANTHER" id="PTHR11048:SF28">
    <property type="entry name" value="4-HYDROXYBENZOATE POLYPRENYLTRANSFERASE, MITOCHONDRIAL"/>
    <property type="match status" value="1"/>
</dbReference>
<keyword evidence="6 9" id="KW-1133">Transmembrane helix</keyword>
<name>A0A498IRI6_MALDO</name>
<dbReference type="STRING" id="3750.A0A498IRI6"/>
<sequence length="450" mass="50698">MESFLVVSRTSASSRFLKHSYPLSRTIFAPSSYHPTSTATTTATSNPNPYRYPNVRRLGSFSQRHRGDTCSRVGFDHRLGSHMSSSSSPSAAAKRGANQTISNDNDKVEGTWIDLYLPMRAQPYAKLARLDKPIGTWLSTAMAANQGQLPDIKILTLLGFGALFIRGAGCTINDLVDRDIDIKVERTKSRPLASGVLTPFQGISFLGFQLLLGLGIYLQLNNYSCVLCVSSWFLIFTYPLMKRLTYWPQAYLGLMINWGALIGWAAVKRSIDPAIVLPLYFSGVCWTLVYDTIYAHQDKEDDLKVGVKSTALKFGDSTKKWITGFGIMCMSSLALSGYSAEIGWPYYTFLGVAFGQLAWQISTVDLSSPADCSRKYICVEQVVWRYFVHRNPIWTTFILRYSSSFSCTATELVYWHGGCKWNPVSEYTYSYLQVATLMQTRLYYYRYFSN</sequence>
<evidence type="ECO:0000256" key="7">
    <source>
        <dbReference type="ARBA" id="ARBA00023136"/>
    </source>
</evidence>
<dbReference type="Gene3D" id="1.10.357.140">
    <property type="entry name" value="UbiA prenyltransferase"/>
    <property type="match status" value="1"/>
</dbReference>
<keyword evidence="9" id="KW-0999">Mitochondrion inner membrane</keyword>
<dbReference type="NCBIfam" id="TIGR01474">
    <property type="entry name" value="ubiA_proteo"/>
    <property type="match status" value="1"/>
</dbReference>
<feature type="transmembrane region" description="Helical" evidence="9">
    <location>
        <begin position="192"/>
        <end position="214"/>
    </location>
</feature>
<dbReference type="GO" id="GO:0008299">
    <property type="term" value="P:isoprenoid biosynthetic process"/>
    <property type="evidence" value="ECO:0007669"/>
    <property type="project" value="UniProtKB-UniRule"/>
</dbReference>
<comment type="cofactor">
    <cofactor evidence="1 9">
        <name>Mg(2+)</name>
        <dbReference type="ChEBI" id="CHEBI:18420"/>
    </cofactor>
</comment>
<comment type="similarity">
    <text evidence="3 9">Belongs to the UbiA prenyltransferase family.</text>
</comment>
<feature type="compositionally biased region" description="Low complexity" evidence="10">
    <location>
        <begin position="84"/>
        <end position="93"/>
    </location>
</feature>
<evidence type="ECO:0000256" key="9">
    <source>
        <dbReference type="HAMAP-Rule" id="MF_03189"/>
    </source>
</evidence>
<dbReference type="EMBL" id="RDQH01000337">
    <property type="protein sequence ID" value="RXH84512.1"/>
    <property type="molecule type" value="Genomic_DNA"/>
</dbReference>
<organism evidence="11 12">
    <name type="scientific">Malus domestica</name>
    <name type="common">Apple</name>
    <name type="synonym">Pyrus malus</name>
    <dbReference type="NCBI Taxonomy" id="3750"/>
    <lineage>
        <taxon>Eukaryota</taxon>
        <taxon>Viridiplantae</taxon>
        <taxon>Streptophyta</taxon>
        <taxon>Embryophyta</taxon>
        <taxon>Tracheophyta</taxon>
        <taxon>Spermatophyta</taxon>
        <taxon>Magnoliopsida</taxon>
        <taxon>eudicotyledons</taxon>
        <taxon>Gunneridae</taxon>
        <taxon>Pentapetalae</taxon>
        <taxon>rosids</taxon>
        <taxon>fabids</taxon>
        <taxon>Rosales</taxon>
        <taxon>Rosaceae</taxon>
        <taxon>Amygdaloideae</taxon>
        <taxon>Maleae</taxon>
        <taxon>Malus</taxon>
    </lineage>
</organism>
<evidence type="ECO:0000256" key="3">
    <source>
        <dbReference type="ARBA" id="ARBA00005985"/>
    </source>
</evidence>
<dbReference type="FunFam" id="1.20.120.1780:FF:000001">
    <property type="entry name" value="4-hydroxybenzoate octaprenyltransferase"/>
    <property type="match status" value="1"/>
</dbReference>
<proteinExistence type="inferred from homology"/>
<dbReference type="GO" id="GO:0006744">
    <property type="term" value="P:ubiquinone biosynthetic process"/>
    <property type="evidence" value="ECO:0007669"/>
    <property type="project" value="UniProtKB-UniRule"/>
</dbReference>
<dbReference type="FunFam" id="1.10.357.140:FF:000003">
    <property type="entry name" value="4-hydroxybenzoate polyprenyltransferase, mitochondrial"/>
    <property type="match status" value="1"/>
</dbReference>
<keyword evidence="9" id="KW-0496">Mitochondrion</keyword>
<dbReference type="GO" id="GO:0008412">
    <property type="term" value="F:4-hydroxybenzoate polyprenyltransferase activity"/>
    <property type="evidence" value="ECO:0007669"/>
    <property type="project" value="UniProtKB-EC"/>
</dbReference>
<protein>
    <recommendedName>
        <fullName evidence="9">4-hydroxybenzoate polyprenyltransferase, mitochondrial</fullName>
        <shortName evidence="9">4-HB polyprenyltransferase</shortName>
        <ecNumber evidence="9">2.5.1.39</ecNumber>
    </recommendedName>
    <alternativeName>
        <fullName evidence="9">Para-hydroxybenzoate--polyprenyltransferase</fullName>
        <shortName evidence="9">PHB:PPT</shortName>
        <shortName evidence="9">PHB:polyprenyltransferase</shortName>
    </alternativeName>
</protein>
<keyword evidence="12" id="KW-1185">Reference proteome</keyword>
<dbReference type="InterPro" id="IPR030470">
    <property type="entry name" value="UbiA_prenylTrfase_CS"/>
</dbReference>
<evidence type="ECO:0000256" key="5">
    <source>
        <dbReference type="ARBA" id="ARBA00022692"/>
    </source>
</evidence>
<dbReference type="UniPathway" id="UPA00232"/>
<dbReference type="GO" id="GO:0005743">
    <property type="term" value="C:mitochondrial inner membrane"/>
    <property type="evidence" value="ECO:0007669"/>
    <property type="project" value="UniProtKB-SubCell"/>
</dbReference>
<reference evidence="11 12" key="1">
    <citation type="submission" date="2018-10" db="EMBL/GenBank/DDBJ databases">
        <title>A high-quality apple genome assembly.</title>
        <authorList>
            <person name="Hu J."/>
        </authorList>
    </citation>
    <scope>NUCLEOTIDE SEQUENCE [LARGE SCALE GENOMIC DNA]</scope>
    <source>
        <strain evidence="12">cv. HFTH1</strain>
        <tissue evidence="11">Young leaf</tissue>
    </source>
</reference>
<evidence type="ECO:0000256" key="2">
    <source>
        <dbReference type="ARBA" id="ARBA00004141"/>
    </source>
</evidence>
<feature type="region of interest" description="Disordered" evidence="10">
    <location>
        <begin position="81"/>
        <end position="103"/>
    </location>
</feature>
<keyword evidence="9" id="KW-0414">Isoprene biosynthesis</keyword>
<keyword evidence="5 9" id="KW-0812">Transmembrane</keyword>
<evidence type="ECO:0000313" key="12">
    <source>
        <dbReference type="Proteomes" id="UP000290289"/>
    </source>
</evidence>
<comment type="catalytic activity">
    <reaction evidence="8">
        <text>4-hydroxybenzoate + (2E)-geranyl diphosphate = 3-geranyl-4-hydroxybenzoate + diphosphate</text>
        <dbReference type="Rhea" id="RHEA:27854"/>
        <dbReference type="ChEBI" id="CHEBI:17879"/>
        <dbReference type="ChEBI" id="CHEBI:33019"/>
        <dbReference type="ChEBI" id="CHEBI:58057"/>
        <dbReference type="ChEBI" id="CHEBI:60878"/>
        <dbReference type="EC" id="2.5.1.93"/>
    </reaction>
</comment>
<dbReference type="InterPro" id="IPR044878">
    <property type="entry name" value="UbiA_sf"/>
</dbReference>